<dbReference type="InterPro" id="IPR036511">
    <property type="entry name" value="TGT-like_sf"/>
</dbReference>
<proteinExistence type="predicted"/>
<evidence type="ECO:0000313" key="4">
    <source>
        <dbReference type="Proteomes" id="UP000076798"/>
    </source>
</evidence>
<evidence type="ECO:0000313" key="3">
    <source>
        <dbReference type="EMBL" id="KZT43001.1"/>
    </source>
</evidence>
<feature type="region of interest" description="Disordered" evidence="1">
    <location>
        <begin position="468"/>
        <end position="500"/>
    </location>
</feature>
<feature type="compositionally biased region" description="Polar residues" evidence="1">
    <location>
        <begin position="487"/>
        <end position="500"/>
    </location>
</feature>
<feature type="domain" description="tRNA-guanine(15) transglycosylase-like" evidence="2">
    <location>
        <begin position="34"/>
        <end position="434"/>
    </location>
</feature>
<dbReference type="SUPFAM" id="SSF51713">
    <property type="entry name" value="tRNA-guanine transglycosylase"/>
    <property type="match status" value="1"/>
</dbReference>
<dbReference type="OrthoDB" id="27601at2759"/>
<reference evidence="3 4" key="1">
    <citation type="journal article" date="2016" name="Mol. Biol. Evol.">
        <title>Comparative Genomics of Early-Diverging Mushroom-Forming Fungi Provides Insights into the Origins of Lignocellulose Decay Capabilities.</title>
        <authorList>
            <person name="Nagy L.G."/>
            <person name="Riley R."/>
            <person name="Tritt A."/>
            <person name="Adam C."/>
            <person name="Daum C."/>
            <person name="Floudas D."/>
            <person name="Sun H."/>
            <person name="Yadav J.S."/>
            <person name="Pangilinan J."/>
            <person name="Larsson K.H."/>
            <person name="Matsuura K."/>
            <person name="Barry K."/>
            <person name="Labutti K."/>
            <person name="Kuo R."/>
            <person name="Ohm R.A."/>
            <person name="Bhattacharya S.S."/>
            <person name="Shirouzu T."/>
            <person name="Yoshinaga Y."/>
            <person name="Martin F.M."/>
            <person name="Grigoriev I.V."/>
            <person name="Hibbett D.S."/>
        </authorList>
    </citation>
    <scope>NUCLEOTIDE SEQUENCE [LARGE SCALE GENOMIC DNA]</scope>
    <source>
        <strain evidence="3 4">HHB10207 ss-3</strain>
    </source>
</reference>
<evidence type="ECO:0000259" key="2">
    <source>
        <dbReference type="Pfam" id="PF01702"/>
    </source>
</evidence>
<dbReference type="PANTHER" id="PTHR46064">
    <property type="entry name" value="QUEUINE TRNA-RIBOSYLTRANSFERASE ACCESSORY SUBUNIT 2"/>
    <property type="match status" value="1"/>
</dbReference>
<protein>
    <submittedName>
        <fullName evidence="3">tRNA-guanine transglycosylase</fullName>
    </submittedName>
</protein>
<evidence type="ECO:0000256" key="1">
    <source>
        <dbReference type="SAM" id="MobiDB-lite"/>
    </source>
</evidence>
<dbReference type="AlphaFoldDB" id="A0A166HR70"/>
<dbReference type="Pfam" id="PF01702">
    <property type="entry name" value="TGT"/>
    <property type="match status" value="1"/>
</dbReference>
<name>A0A166HR70_9AGAM</name>
<keyword evidence="4" id="KW-1185">Reference proteome</keyword>
<gene>
    <name evidence="3" type="ORF">SISSUDRAFT_1015081</name>
</gene>
<dbReference type="InterPro" id="IPR050852">
    <property type="entry name" value="Queuine_tRNA-ribosyltrfase"/>
</dbReference>
<dbReference type="STRING" id="1314776.A0A166HR70"/>
<dbReference type="InterPro" id="IPR002616">
    <property type="entry name" value="tRNA_ribo_trans-like"/>
</dbReference>
<accession>A0A166HR70</accession>
<feature type="compositionally biased region" description="Basic and acidic residues" evidence="1">
    <location>
        <begin position="468"/>
        <end position="486"/>
    </location>
</feature>
<dbReference type="GO" id="GO:0006400">
    <property type="term" value="P:tRNA modification"/>
    <property type="evidence" value="ECO:0007669"/>
    <property type="project" value="InterPro"/>
</dbReference>
<dbReference type="PANTHER" id="PTHR46064:SF1">
    <property type="entry name" value="QUEUINE TRNA-RIBOSYLTRANSFERASE ACCESSORY SUBUNIT 2"/>
    <property type="match status" value="1"/>
</dbReference>
<dbReference type="Gene3D" id="3.20.20.105">
    <property type="entry name" value="Queuine tRNA-ribosyltransferase-like"/>
    <property type="match status" value="1"/>
</dbReference>
<sequence length="500" mass="55384">MLSFRPHTNTIPEVFGPRRGLISFVRSESNDCIKLETPGLLVSTSRGVVPHLSRDNLRRTNAIRWINVPFESFLERQPPLPTTLPLQPLLGFDPSRHIVALSLRDPNDLRPIPPNGDGHVSAMCIRGVQRVSPASYKTYVRDSKPDVVFALTDTCLSAPPHSQKRMTKSIDRSFDWLRNLLSNTTGSERSRNIFVNLAGGGSAGARRAFAARLVEPLEPKDLVDLHPLQSLDEGVAGYSSDLASLRASVLLSSHDELSGLIKDSLGSLSNAKARIATGSRSPHECLRMNRDIGFDLFDAQWAVNASHWGVALDFRFPVPSRLRDKESLDVGHNLYSEGYAEDFRSFIHPTEDVISLEESRCRCSACSPSFESDILNHSPSLDLSASHDTTAQPFTRAYLHHLLQTHEMSAHALLMMHNLTVADDFFAGVRSVLEGSPGNFNDEIALFENVYDESMLVMATAKEAWGTVDKERGKGRLAREQQKAAKNDQQPVVQTESTPQ</sequence>
<organism evidence="3 4">
    <name type="scientific">Sistotremastrum suecicum HHB10207 ss-3</name>
    <dbReference type="NCBI Taxonomy" id="1314776"/>
    <lineage>
        <taxon>Eukaryota</taxon>
        <taxon>Fungi</taxon>
        <taxon>Dikarya</taxon>
        <taxon>Basidiomycota</taxon>
        <taxon>Agaricomycotina</taxon>
        <taxon>Agaricomycetes</taxon>
        <taxon>Sistotremastrales</taxon>
        <taxon>Sistotremastraceae</taxon>
        <taxon>Sistotremastrum</taxon>
    </lineage>
</organism>
<dbReference type="EMBL" id="KV428010">
    <property type="protein sequence ID" value="KZT43001.1"/>
    <property type="molecule type" value="Genomic_DNA"/>
</dbReference>
<dbReference type="Proteomes" id="UP000076798">
    <property type="component" value="Unassembled WGS sequence"/>
</dbReference>